<evidence type="ECO:0000313" key="7">
    <source>
        <dbReference type="Proteomes" id="UP000294902"/>
    </source>
</evidence>
<dbReference type="GO" id="GO:0003774">
    <property type="term" value="F:cytoskeletal motor activity"/>
    <property type="evidence" value="ECO:0007669"/>
    <property type="project" value="InterPro"/>
</dbReference>
<dbReference type="HAMAP" id="MF_00724">
    <property type="entry name" value="FliE"/>
    <property type="match status" value="1"/>
</dbReference>
<name>A0A4R3MSJ4_9FIRM</name>
<dbReference type="RefSeq" id="WP_132250799.1">
    <property type="nucleotide sequence ID" value="NZ_SMAL01000002.1"/>
</dbReference>
<evidence type="ECO:0000313" key="6">
    <source>
        <dbReference type="EMBL" id="TCT16418.1"/>
    </source>
</evidence>
<comment type="caution">
    <text evidence="6">The sequence shown here is derived from an EMBL/GenBank/DDBJ whole genome shotgun (WGS) entry which is preliminary data.</text>
</comment>
<dbReference type="EMBL" id="SMAL01000002">
    <property type="protein sequence ID" value="TCT16418.1"/>
    <property type="molecule type" value="Genomic_DNA"/>
</dbReference>
<evidence type="ECO:0000256" key="1">
    <source>
        <dbReference type="ARBA" id="ARBA00004117"/>
    </source>
</evidence>
<dbReference type="GO" id="GO:0071973">
    <property type="term" value="P:bacterial-type flagellum-dependent cell motility"/>
    <property type="evidence" value="ECO:0007669"/>
    <property type="project" value="InterPro"/>
</dbReference>
<dbReference type="PANTHER" id="PTHR34653:SF1">
    <property type="entry name" value="FLAGELLAR HOOK-BASAL BODY COMPLEX PROTEIN FLIE"/>
    <property type="match status" value="1"/>
</dbReference>
<protein>
    <recommendedName>
        <fullName evidence="4 5">Flagellar hook-basal body complex protein FliE</fullName>
    </recommendedName>
</protein>
<keyword evidence="6" id="KW-0969">Cilium</keyword>
<dbReference type="Proteomes" id="UP000294902">
    <property type="component" value="Unassembled WGS sequence"/>
</dbReference>
<accession>A0A4R3MSJ4</accession>
<dbReference type="PANTHER" id="PTHR34653">
    <property type="match status" value="1"/>
</dbReference>
<keyword evidence="7" id="KW-1185">Reference proteome</keyword>
<dbReference type="GO" id="GO:0009425">
    <property type="term" value="C:bacterial-type flagellum basal body"/>
    <property type="evidence" value="ECO:0007669"/>
    <property type="project" value="UniProtKB-SubCell"/>
</dbReference>
<evidence type="ECO:0000256" key="4">
    <source>
        <dbReference type="HAMAP-Rule" id="MF_00724"/>
    </source>
</evidence>
<dbReference type="Pfam" id="PF02049">
    <property type="entry name" value="FliE"/>
    <property type="match status" value="1"/>
</dbReference>
<sequence>MNVSSLQTINGLLGQDKKTNSTNGKTVFEDFFNSAMNLVNQTNALEKEANQMSIDFAAGKVDSIHDVMIAQEKANIALQYTVEIRNKVLEAYNEIMRIQL</sequence>
<reference evidence="6 7" key="1">
    <citation type="submission" date="2019-03" db="EMBL/GenBank/DDBJ databases">
        <title>Genomic Encyclopedia of Type Strains, Phase IV (KMG-IV): sequencing the most valuable type-strain genomes for metagenomic binning, comparative biology and taxonomic classification.</title>
        <authorList>
            <person name="Goeker M."/>
        </authorList>
    </citation>
    <scope>NUCLEOTIDE SEQUENCE [LARGE SCALE GENOMIC DNA]</scope>
    <source>
        <strain evidence="6 7">DSM 24629</strain>
    </source>
</reference>
<evidence type="ECO:0000256" key="3">
    <source>
        <dbReference type="ARBA" id="ARBA00023143"/>
    </source>
</evidence>
<organism evidence="6 7">
    <name type="scientific">Natranaerovirga pectinivora</name>
    <dbReference type="NCBI Taxonomy" id="682400"/>
    <lineage>
        <taxon>Bacteria</taxon>
        <taxon>Bacillati</taxon>
        <taxon>Bacillota</taxon>
        <taxon>Clostridia</taxon>
        <taxon>Lachnospirales</taxon>
        <taxon>Natranaerovirgaceae</taxon>
        <taxon>Natranaerovirga</taxon>
    </lineage>
</organism>
<dbReference type="AlphaFoldDB" id="A0A4R3MSJ4"/>
<keyword evidence="3 4" id="KW-0975">Bacterial flagellum</keyword>
<keyword evidence="6" id="KW-0966">Cell projection</keyword>
<dbReference type="GO" id="GO:0005198">
    <property type="term" value="F:structural molecule activity"/>
    <property type="evidence" value="ECO:0007669"/>
    <property type="project" value="UniProtKB-UniRule"/>
</dbReference>
<dbReference type="NCBIfam" id="TIGR00205">
    <property type="entry name" value="fliE"/>
    <property type="match status" value="1"/>
</dbReference>
<gene>
    <name evidence="4" type="primary">fliE</name>
    <name evidence="6" type="ORF">EDC18_102437</name>
</gene>
<evidence type="ECO:0000256" key="2">
    <source>
        <dbReference type="ARBA" id="ARBA00009272"/>
    </source>
</evidence>
<dbReference type="InterPro" id="IPR001624">
    <property type="entry name" value="FliE"/>
</dbReference>
<proteinExistence type="inferred from homology"/>
<evidence type="ECO:0000256" key="5">
    <source>
        <dbReference type="NCBIfam" id="TIGR00205"/>
    </source>
</evidence>
<dbReference type="OrthoDB" id="9812413at2"/>
<comment type="similarity">
    <text evidence="2 4">Belongs to the FliE family.</text>
</comment>
<keyword evidence="6" id="KW-0282">Flagellum</keyword>
<comment type="subcellular location">
    <subcellularLocation>
        <location evidence="1 4">Bacterial flagellum basal body</location>
    </subcellularLocation>
</comment>